<reference evidence="2" key="1">
    <citation type="journal article" date="2021" name="PeerJ">
        <title>Extensive microbial diversity within the chicken gut microbiome revealed by metagenomics and culture.</title>
        <authorList>
            <person name="Gilroy R."/>
            <person name="Ravi A."/>
            <person name="Getino M."/>
            <person name="Pursley I."/>
            <person name="Horton D.L."/>
            <person name="Alikhan N.F."/>
            <person name="Baker D."/>
            <person name="Gharbi K."/>
            <person name="Hall N."/>
            <person name="Watson M."/>
            <person name="Adriaenssens E.M."/>
            <person name="Foster-Nyarko E."/>
            <person name="Jarju S."/>
            <person name="Secka A."/>
            <person name="Antonio M."/>
            <person name="Oren A."/>
            <person name="Chaudhuri R.R."/>
            <person name="La Ragione R."/>
            <person name="Hildebrand F."/>
            <person name="Pallen M.J."/>
        </authorList>
    </citation>
    <scope>NUCLEOTIDE SEQUENCE</scope>
    <source>
        <strain evidence="2">ChiSxjej6B18-287</strain>
    </source>
</reference>
<sequence length="261" mass="27966">MKKIFKKNQVIITALAIMIAVAGYINYSDDHLGMDSTLESLGSDGEGDAAQTASDTDGIVEEIESLDYDLTDETALLEENSQAAQEEDAQGQDTQAQSEDTQDTENQEIEAQEGTDTADASGGDAAQTETPGEAVLTGASNFAAQAKISREQVRSANKETLLEIINNENLGDEQKQEAVNSMVNMTDLAEQEEAAELLLEAQGFTDVVVNLTGESADVIVPQAYMEDASRAQIEDIVKRKTSVPVENIVITPLEEGTEGNE</sequence>
<dbReference type="EMBL" id="DWWV01000057">
    <property type="protein sequence ID" value="HJC10165.1"/>
    <property type="molecule type" value="Genomic_DNA"/>
</dbReference>
<dbReference type="Pfam" id="PF12685">
    <property type="entry name" value="SpoIIIAH"/>
    <property type="match status" value="1"/>
</dbReference>
<protein>
    <submittedName>
        <fullName evidence="2">SpoIIIAH-like family protein</fullName>
    </submittedName>
</protein>
<evidence type="ECO:0000313" key="2">
    <source>
        <dbReference type="EMBL" id="HJC10165.1"/>
    </source>
</evidence>
<proteinExistence type="predicted"/>
<feature type="region of interest" description="Disordered" evidence="1">
    <location>
        <begin position="81"/>
        <end position="108"/>
    </location>
</feature>
<reference evidence="2" key="2">
    <citation type="submission" date="2021-04" db="EMBL/GenBank/DDBJ databases">
        <authorList>
            <person name="Gilroy R."/>
        </authorList>
    </citation>
    <scope>NUCLEOTIDE SEQUENCE</scope>
    <source>
        <strain evidence="2">ChiSxjej6B18-287</strain>
    </source>
</reference>
<evidence type="ECO:0000256" key="1">
    <source>
        <dbReference type="SAM" id="MobiDB-lite"/>
    </source>
</evidence>
<feature type="region of interest" description="Disordered" evidence="1">
    <location>
        <begin position="38"/>
        <end position="57"/>
    </location>
</feature>
<evidence type="ECO:0000313" key="3">
    <source>
        <dbReference type="Proteomes" id="UP000823893"/>
    </source>
</evidence>
<dbReference type="Gene3D" id="1.10.287.4300">
    <property type="entry name" value="Stage III sporulation protein AH-like"/>
    <property type="match status" value="1"/>
</dbReference>
<organism evidence="2 3">
    <name type="scientific">Candidatus Blautia merdigallinarum</name>
    <dbReference type="NCBI Taxonomy" id="2838495"/>
    <lineage>
        <taxon>Bacteria</taxon>
        <taxon>Bacillati</taxon>
        <taxon>Bacillota</taxon>
        <taxon>Clostridia</taxon>
        <taxon>Lachnospirales</taxon>
        <taxon>Lachnospiraceae</taxon>
        <taxon>Blautia</taxon>
    </lineage>
</organism>
<dbReference type="InterPro" id="IPR038503">
    <property type="entry name" value="SpoIIIAH_sf"/>
</dbReference>
<gene>
    <name evidence="2" type="ORF">H9935_05035</name>
</gene>
<dbReference type="AlphaFoldDB" id="A0A9D2N3D1"/>
<comment type="caution">
    <text evidence="2">The sequence shown here is derived from an EMBL/GenBank/DDBJ whole genome shotgun (WGS) entry which is preliminary data.</text>
</comment>
<name>A0A9D2N3D1_9FIRM</name>
<accession>A0A9D2N3D1</accession>
<dbReference type="InterPro" id="IPR024232">
    <property type="entry name" value="SpoIIIAH"/>
</dbReference>
<dbReference type="Proteomes" id="UP000823893">
    <property type="component" value="Unassembled WGS sequence"/>
</dbReference>